<dbReference type="InterPro" id="IPR039309">
    <property type="entry name" value="BT1"/>
</dbReference>
<evidence type="ECO:0000256" key="6">
    <source>
        <dbReference type="ARBA" id="ARBA00023136"/>
    </source>
</evidence>
<feature type="transmembrane region" description="Helical" evidence="8">
    <location>
        <begin position="1175"/>
        <end position="1196"/>
    </location>
</feature>
<feature type="transmembrane region" description="Helical" evidence="8">
    <location>
        <begin position="347"/>
        <end position="364"/>
    </location>
</feature>
<evidence type="ECO:0000256" key="2">
    <source>
        <dbReference type="ARBA" id="ARBA00007015"/>
    </source>
</evidence>
<evidence type="ECO:0000256" key="7">
    <source>
        <dbReference type="SAM" id="MobiDB-lite"/>
    </source>
</evidence>
<feature type="region of interest" description="Disordered" evidence="7">
    <location>
        <begin position="1"/>
        <end position="26"/>
    </location>
</feature>
<keyword evidence="10" id="KW-1185">Reference proteome</keyword>
<feature type="transmembrane region" description="Helical" evidence="8">
    <location>
        <begin position="1091"/>
        <end position="1109"/>
    </location>
</feature>
<feature type="transmembrane region" description="Helical" evidence="8">
    <location>
        <begin position="1371"/>
        <end position="1395"/>
    </location>
</feature>
<comment type="caution">
    <text evidence="9">The sequence shown here is derived from an EMBL/GenBank/DDBJ whole genome shotgun (WGS) entry which is preliminary data.</text>
</comment>
<keyword evidence="5 8" id="KW-1133">Transmembrane helix</keyword>
<evidence type="ECO:0000256" key="1">
    <source>
        <dbReference type="ARBA" id="ARBA00004141"/>
    </source>
</evidence>
<feature type="transmembrane region" description="Helical" evidence="8">
    <location>
        <begin position="1635"/>
        <end position="1653"/>
    </location>
</feature>
<dbReference type="PANTHER" id="PTHR31585:SF5">
    <property type="entry name" value="RNA-BINDING S4 DOMAIN-CONTAINING PROTEIN"/>
    <property type="match status" value="1"/>
</dbReference>
<feature type="transmembrane region" description="Helical" evidence="8">
    <location>
        <begin position="1407"/>
        <end position="1430"/>
    </location>
</feature>
<dbReference type="Proteomes" id="UP001259832">
    <property type="component" value="Unassembled WGS sequence"/>
</dbReference>
<accession>A0AAD9G5K4</accession>
<feature type="transmembrane region" description="Helical" evidence="8">
    <location>
        <begin position="1241"/>
        <end position="1262"/>
    </location>
</feature>
<keyword evidence="6 8" id="KW-0472">Membrane</keyword>
<dbReference type="EMBL" id="JASMQC010000030">
    <property type="protein sequence ID" value="KAK1932266.1"/>
    <property type="molecule type" value="Genomic_DNA"/>
</dbReference>
<feature type="transmembrane region" description="Helical" evidence="8">
    <location>
        <begin position="524"/>
        <end position="542"/>
    </location>
</feature>
<reference evidence="9" key="1">
    <citation type="submission" date="2023-08" db="EMBL/GenBank/DDBJ databases">
        <title>Reference Genome Resource for the Citrus Pathogen Phytophthora citrophthora.</title>
        <authorList>
            <person name="Moller H."/>
            <person name="Coetzee B."/>
            <person name="Rose L.J."/>
            <person name="Van Niekerk J.M."/>
        </authorList>
    </citation>
    <scope>NUCLEOTIDE SEQUENCE</scope>
    <source>
        <strain evidence="9">STE-U-9442</strain>
    </source>
</reference>
<feature type="transmembrane region" description="Helical" evidence="8">
    <location>
        <begin position="486"/>
        <end position="504"/>
    </location>
</feature>
<comment type="similarity">
    <text evidence="2">Belongs to the major facilitator superfamily. Folate-biopterin transporter (TC 2.A.71) family.</text>
</comment>
<dbReference type="PANTHER" id="PTHR31585">
    <property type="entry name" value="FOLATE-BIOPTERIN TRANSPORTER 1, CHLOROPLASTIC"/>
    <property type="match status" value="1"/>
</dbReference>
<evidence type="ECO:0000313" key="10">
    <source>
        <dbReference type="Proteomes" id="UP001259832"/>
    </source>
</evidence>
<feature type="transmembrane region" description="Helical" evidence="8">
    <location>
        <begin position="1597"/>
        <end position="1615"/>
    </location>
</feature>
<feature type="transmembrane region" description="Helical" evidence="8">
    <location>
        <begin position="61"/>
        <end position="82"/>
    </location>
</feature>
<evidence type="ECO:0000313" key="9">
    <source>
        <dbReference type="EMBL" id="KAK1932266.1"/>
    </source>
</evidence>
<feature type="transmembrane region" description="Helical" evidence="8">
    <location>
        <begin position="376"/>
        <end position="400"/>
    </location>
</feature>
<feature type="transmembrane region" description="Helical" evidence="8">
    <location>
        <begin position="1551"/>
        <end position="1570"/>
    </location>
</feature>
<feature type="transmembrane region" description="Helical" evidence="8">
    <location>
        <begin position="226"/>
        <end position="245"/>
    </location>
</feature>
<organism evidence="9 10">
    <name type="scientific">Phytophthora citrophthora</name>
    <dbReference type="NCBI Taxonomy" id="4793"/>
    <lineage>
        <taxon>Eukaryota</taxon>
        <taxon>Sar</taxon>
        <taxon>Stramenopiles</taxon>
        <taxon>Oomycota</taxon>
        <taxon>Peronosporomycetes</taxon>
        <taxon>Peronosporales</taxon>
        <taxon>Peronosporaceae</taxon>
        <taxon>Phytophthora</taxon>
    </lineage>
</organism>
<keyword evidence="3" id="KW-0813">Transport</keyword>
<feature type="transmembrane region" description="Helical" evidence="8">
    <location>
        <begin position="185"/>
        <end position="205"/>
    </location>
</feature>
<name>A0AAD9G5K4_9STRA</name>
<feature type="transmembrane region" description="Helical" evidence="8">
    <location>
        <begin position="914"/>
        <end position="931"/>
    </location>
</feature>
<evidence type="ECO:0000256" key="8">
    <source>
        <dbReference type="SAM" id="Phobius"/>
    </source>
</evidence>
<dbReference type="SUPFAM" id="SSF103473">
    <property type="entry name" value="MFS general substrate transporter"/>
    <property type="match status" value="3"/>
</dbReference>
<feature type="transmembrane region" description="Helical" evidence="8">
    <location>
        <begin position="265"/>
        <end position="285"/>
    </location>
</feature>
<evidence type="ECO:0008006" key="11">
    <source>
        <dbReference type="Google" id="ProtNLM"/>
    </source>
</evidence>
<feature type="transmembrane region" description="Helical" evidence="8">
    <location>
        <begin position="1487"/>
        <end position="1508"/>
    </location>
</feature>
<gene>
    <name evidence="9" type="ORF">P3T76_012260</name>
</gene>
<feature type="transmembrane region" description="Helical" evidence="8">
    <location>
        <begin position="1458"/>
        <end position="1475"/>
    </location>
</feature>
<feature type="transmembrane region" description="Helical" evidence="8">
    <location>
        <begin position="832"/>
        <end position="852"/>
    </location>
</feature>
<dbReference type="InterPro" id="IPR036259">
    <property type="entry name" value="MFS_trans_sf"/>
</dbReference>
<dbReference type="GO" id="GO:0016020">
    <property type="term" value="C:membrane"/>
    <property type="evidence" value="ECO:0007669"/>
    <property type="project" value="UniProtKB-SubCell"/>
</dbReference>
<feature type="transmembrane region" description="Helical" evidence="8">
    <location>
        <begin position="793"/>
        <end position="812"/>
    </location>
</feature>
<dbReference type="Pfam" id="PF03092">
    <property type="entry name" value="BT1"/>
    <property type="match status" value="3"/>
</dbReference>
<feature type="transmembrane region" description="Helical" evidence="8">
    <location>
        <begin position="1053"/>
        <end position="1071"/>
    </location>
</feature>
<feature type="transmembrane region" description="Helical" evidence="8">
    <location>
        <begin position="1298"/>
        <end position="1319"/>
    </location>
</feature>
<feature type="transmembrane region" description="Helical" evidence="8">
    <location>
        <begin position="130"/>
        <end position="150"/>
    </location>
</feature>
<feature type="transmembrane region" description="Helical" evidence="8">
    <location>
        <begin position="752"/>
        <end position="772"/>
    </location>
</feature>
<feature type="transmembrane region" description="Helical" evidence="8">
    <location>
        <begin position="1339"/>
        <end position="1359"/>
    </location>
</feature>
<comment type="subcellular location">
    <subcellularLocation>
        <location evidence="1">Membrane</location>
        <topology evidence="1">Multi-pass membrane protein</topology>
    </subcellularLocation>
</comment>
<proteinExistence type="inferred from homology"/>
<protein>
    <recommendedName>
        <fullName evidence="11">Transmembrane protein</fullName>
    </recommendedName>
</protein>
<feature type="transmembrane region" description="Helical" evidence="8">
    <location>
        <begin position="697"/>
        <end position="717"/>
    </location>
</feature>
<feature type="compositionally biased region" description="Polar residues" evidence="7">
    <location>
        <begin position="1"/>
        <end position="23"/>
    </location>
</feature>
<keyword evidence="4 8" id="KW-0812">Transmembrane</keyword>
<feature type="transmembrane region" description="Helical" evidence="8">
    <location>
        <begin position="943"/>
        <end position="967"/>
    </location>
</feature>
<evidence type="ECO:0000256" key="5">
    <source>
        <dbReference type="ARBA" id="ARBA00022989"/>
    </source>
</evidence>
<dbReference type="Gene3D" id="1.20.1250.20">
    <property type="entry name" value="MFS general substrate transporter like domains"/>
    <property type="match status" value="3"/>
</dbReference>
<sequence length="1674" mass="183749">MGSPTSIDRSSLSFAPNTSQPQKMASPAPVYYDGVKSPAELEGGALRPGGPPSSLYSRQNLGLAAHQISVAVVYGSIAGVIYSVLNNYLNMSAVLVATATALVKVPHALRVFTGLISDCYPICGYRRRPYMVIGWAMAFVCCLLMAVIPLGDPYYGDSSLEDIPESEWTAEQQAMINYDAPNKGIKLIILFMLAHLGTIVAYGAADGYLVELAQREPESIRGSIQTDIAIVTAVAGIITSFMTGIGLNSEAYGGTFSWDMGFGGVMGVCAAFSLVTIPLCWFCVTEEKAPAQPTGPFFAYLYDFMQYRVIYQVLAFRFFNHIFSNFSVTAASKIKSIWSNVEPLNDGIASMISSMVSFIALYAVRKWGLHWSWRWVVVICQISVVGIDCFPTFLTIWNVYRSQWFWLGVPLLAEVPSAIGELIAKFFVIEIAEPGSEATIMGLIISINNIGTPFSTVMYKSIDSHFNITAKDLKKDTHEVRMDVTYAYLIAYAFNLASIVFVYWLPRQKEHVHELKRTGGKSKLMGTLTICYILFGFVWVVLTNALTLSTSTSCLRIAGGTELISSFASCTMSSPTSAASSSLPIVAQKMPSPAPAAHYDGLKSPAELEGGALRPGGAPSSLYSWQNIGLAAHQISVAVVYGSIAGVIYSVLNNYLNMSAVLVATATALVKVPHALRVFTGLISDCYPICGYRRRPYMVIGWAMAFVCCLLMAVIPLGDPYYGDSSLEDIPESEWTAEQQAMINYDAPNKGIKLIILFMLAHLGTIVAYGAADGYLVELAQREPESIRGSIQTDIAIVTAVAGIITSFMTGIGLNSEAYGGTFSWDMGFGGVMGVCAAFSLVTIPLCWFCVTEEKAPAQPTGPFFAYLYDFMQYRVIYQVLAFRFFNHIFSNFSVTAASKIKSIWSNVEPLNDGIASMISSMVSFIALYAVRKWGLHWSWRWVVVICQISVVGIDCFPTFLTIWNVYRSQWFWLGVPLLAEVPSAIGELIAKFFVIEIAEPGSEATIMGLIISINNIGTPFSTVMYKSIDSHFNITAKDLKKDTHEVRMDVTYAYLIAYAFNLASIVFVYWLPRQKEHVHELKRTGGKSKLMGTLTICYILFGFVWVVLTNALTLSTSTSCLRIAGGSVNGPQKLPSPMPSPFYDGLKSPNDLEGAALRPGGAPSLYSRQNLGLAAHQISMAIVYGTINSVIYSVLNNYLSMNAVLVATATALVKVPNALRVFTGLISDCYPICGYRRRPYMVAGWAVSFVCCLFMAVIPLGQPYYEDPSLKSIPESEWTTEQQALINHDAPDRGIKLIVLFVLAHLGTVIAFGAADGYLIELSQREPENIRGTIQTDVAIVTAGAYVFAAFMTGFGLNSVAYGGTFSWDIGFAGIMGICAGCSLVTIPLCWLCITEEKAPAQPTGAFFAYLYDFMQYQVIYQVIAFRFFSQIFSNFSVTAASKIKSLWADVEPLNDGIASMLSYLVTFLALWALRKWGLHWNWRWVVIVCQVVVVVIDCFPTFLTIWDVYRSQWFWLGVPLIAEVPTAIGELIAKLFVIEIAEPGSEATIMGLIISINNIGTSFSTVMYKSIDAHFKLTTAQVTKDSHEVRVHVTYAYLIAYAFNLASIAFVFWLPRQKEHAHELRRVGNKSKLMGFLTVLYITFGFIWVVLTNGLTLSSKTSCLRIAGGTGC</sequence>
<evidence type="ECO:0000256" key="4">
    <source>
        <dbReference type="ARBA" id="ARBA00022692"/>
    </source>
</evidence>
<evidence type="ECO:0000256" key="3">
    <source>
        <dbReference type="ARBA" id="ARBA00022448"/>
    </source>
</evidence>
<feature type="transmembrane region" description="Helical" evidence="8">
    <location>
        <begin position="631"/>
        <end position="652"/>
    </location>
</feature>